<dbReference type="CDD" id="cd08347">
    <property type="entry name" value="PcpA_C_like"/>
    <property type="match status" value="1"/>
</dbReference>
<dbReference type="SUPFAM" id="SSF54593">
    <property type="entry name" value="Glyoxalase/Bleomycin resistance protein/Dihydroxybiphenyl dioxygenase"/>
    <property type="match status" value="1"/>
</dbReference>
<dbReference type="AlphaFoldDB" id="A0A1N7MGX1"/>
<evidence type="ECO:0000313" key="2">
    <source>
        <dbReference type="EMBL" id="SIS85199.1"/>
    </source>
</evidence>
<accession>A0A1N7MGX1</accession>
<gene>
    <name evidence="2" type="ORF">SAMN05421761_10665</name>
</gene>
<dbReference type="InterPro" id="IPR052537">
    <property type="entry name" value="Extradiol_RC_dioxygenase"/>
</dbReference>
<proteinExistence type="predicted"/>
<evidence type="ECO:0000313" key="3">
    <source>
        <dbReference type="Proteomes" id="UP000186026"/>
    </source>
</evidence>
<dbReference type="InterPro" id="IPR029068">
    <property type="entry name" value="Glyas_Bleomycin-R_OHBP_Dase"/>
</dbReference>
<dbReference type="InterPro" id="IPR004360">
    <property type="entry name" value="Glyas_Fos-R_dOase_dom"/>
</dbReference>
<dbReference type="Proteomes" id="UP000186026">
    <property type="component" value="Unassembled WGS sequence"/>
</dbReference>
<dbReference type="PROSITE" id="PS51819">
    <property type="entry name" value="VOC"/>
    <property type="match status" value="2"/>
</dbReference>
<dbReference type="EMBL" id="FTOP01000006">
    <property type="protein sequence ID" value="SIS85199.1"/>
    <property type="molecule type" value="Genomic_DNA"/>
</dbReference>
<name>A0A1N7MGX1_9BACT</name>
<evidence type="ECO:0000259" key="1">
    <source>
        <dbReference type="PROSITE" id="PS51819"/>
    </source>
</evidence>
<dbReference type="PANTHER" id="PTHR36110">
    <property type="entry name" value="RING-CLEAVING DIOXYGENASE MHQE-RELATED"/>
    <property type="match status" value="1"/>
</dbReference>
<sequence length="337" mass="37948">MVLSAILLAGSLTTTILFKNNMSALITGIHHITAIAGNAQENVDFYTGILGLRMVKKTINFDAPDVYHFYFGDELGTPGTVFTTFPFEGARKGTKGAGELTYTAFSIPVTSLTYWKERLRKYNIITSDVLTRFGEQLIRFEDHDGMGIELIANDQDDRKGWTYGNIPAEHVIKGFYGATLNLRAKDLTEKLLTQFMNYKFIAEEEGRYRYGTQGKPGDIVDIVLDKSGRQGVQSAGTVHHIAFRTANTQTQLEIQNILMNNGYHVTEVKDRNYFKSIYFREPGGVLFEIATDEPGFAIDEDEAHLGELLKLPEWAEPHREKIASRLAKVQLNTEKYV</sequence>
<organism evidence="2 3">
    <name type="scientific">Belliella pelovolcani</name>
    <dbReference type="NCBI Taxonomy" id="529505"/>
    <lineage>
        <taxon>Bacteria</taxon>
        <taxon>Pseudomonadati</taxon>
        <taxon>Bacteroidota</taxon>
        <taxon>Cytophagia</taxon>
        <taxon>Cytophagales</taxon>
        <taxon>Cyclobacteriaceae</taxon>
        <taxon>Belliella</taxon>
    </lineage>
</organism>
<feature type="domain" description="VOC" evidence="1">
    <location>
        <begin position="28"/>
        <end position="153"/>
    </location>
</feature>
<dbReference type="Pfam" id="PF00903">
    <property type="entry name" value="Glyoxalase"/>
    <property type="match status" value="2"/>
</dbReference>
<reference evidence="3" key="1">
    <citation type="submission" date="2017-01" db="EMBL/GenBank/DDBJ databases">
        <authorList>
            <person name="Varghese N."/>
            <person name="Submissions S."/>
        </authorList>
    </citation>
    <scope>NUCLEOTIDE SEQUENCE [LARGE SCALE GENOMIC DNA]</scope>
    <source>
        <strain evidence="3">DSM 46698</strain>
    </source>
</reference>
<dbReference type="PANTHER" id="PTHR36110:SF2">
    <property type="entry name" value="RING-CLEAVING DIOXYGENASE MHQE-RELATED"/>
    <property type="match status" value="1"/>
</dbReference>
<protein>
    <submittedName>
        <fullName evidence="2">Glyoxalase family protein</fullName>
    </submittedName>
</protein>
<dbReference type="STRING" id="529505.SAMN05421761_10665"/>
<feature type="domain" description="VOC" evidence="1">
    <location>
        <begin position="174"/>
        <end position="292"/>
    </location>
</feature>
<dbReference type="Gene3D" id="3.10.180.10">
    <property type="entry name" value="2,3-Dihydroxybiphenyl 1,2-Dioxygenase, domain 1"/>
    <property type="match status" value="2"/>
</dbReference>
<dbReference type="InterPro" id="IPR037523">
    <property type="entry name" value="VOC_core"/>
</dbReference>
<keyword evidence="3" id="KW-1185">Reference proteome</keyword>